<dbReference type="InterPro" id="IPR012919">
    <property type="entry name" value="SUN_dom"/>
</dbReference>
<evidence type="ECO:0000256" key="6">
    <source>
        <dbReference type="SAM" id="Coils"/>
    </source>
</evidence>
<feature type="compositionally biased region" description="Polar residues" evidence="7">
    <location>
        <begin position="58"/>
        <end position="74"/>
    </location>
</feature>
<dbReference type="InterPro" id="IPR045119">
    <property type="entry name" value="SUN1-5"/>
</dbReference>
<feature type="compositionally biased region" description="Polar residues" evidence="7">
    <location>
        <begin position="161"/>
        <end position="178"/>
    </location>
</feature>
<evidence type="ECO:0000256" key="2">
    <source>
        <dbReference type="ARBA" id="ARBA00022692"/>
    </source>
</evidence>
<feature type="coiled-coil region" evidence="6">
    <location>
        <begin position="784"/>
        <end position="859"/>
    </location>
</feature>
<name>A0A182J485_ANOAO</name>
<dbReference type="FunFam" id="2.60.120.260:FF:000009">
    <property type="entry name" value="SUN domain-containing protein 1 isoform X1"/>
    <property type="match status" value="1"/>
</dbReference>
<feature type="region of interest" description="Disordered" evidence="7">
    <location>
        <begin position="969"/>
        <end position="989"/>
    </location>
</feature>
<evidence type="ECO:0000256" key="1">
    <source>
        <dbReference type="ARBA" id="ARBA00004370"/>
    </source>
</evidence>
<feature type="region of interest" description="Disordered" evidence="7">
    <location>
        <begin position="154"/>
        <end position="216"/>
    </location>
</feature>
<keyword evidence="5 8" id="KW-0472">Membrane</keyword>
<evidence type="ECO:0000256" key="3">
    <source>
        <dbReference type="ARBA" id="ARBA00022989"/>
    </source>
</evidence>
<reference evidence="9" key="1">
    <citation type="submission" date="2022-08" db="UniProtKB">
        <authorList>
            <consortium name="EnsemblMetazoa"/>
        </authorList>
    </citation>
    <scope>IDENTIFICATION</scope>
    <source>
        <strain evidence="9">EBRO</strain>
    </source>
</reference>
<feature type="compositionally biased region" description="Low complexity" evidence="7">
    <location>
        <begin position="196"/>
        <end position="209"/>
    </location>
</feature>
<organism evidence="9">
    <name type="scientific">Anopheles atroparvus</name>
    <name type="common">European mosquito</name>
    <dbReference type="NCBI Taxonomy" id="41427"/>
    <lineage>
        <taxon>Eukaryota</taxon>
        <taxon>Metazoa</taxon>
        <taxon>Ecdysozoa</taxon>
        <taxon>Arthropoda</taxon>
        <taxon>Hexapoda</taxon>
        <taxon>Insecta</taxon>
        <taxon>Pterygota</taxon>
        <taxon>Neoptera</taxon>
        <taxon>Endopterygota</taxon>
        <taxon>Diptera</taxon>
        <taxon>Nematocera</taxon>
        <taxon>Culicoidea</taxon>
        <taxon>Culicidae</taxon>
        <taxon>Anophelinae</taxon>
        <taxon>Anopheles</taxon>
    </lineage>
</organism>
<accession>A0A182J485</accession>
<feature type="compositionally biased region" description="Polar residues" evidence="7">
    <location>
        <begin position="969"/>
        <end position="988"/>
    </location>
</feature>
<dbReference type="PANTHER" id="PTHR12911">
    <property type="entry name" value="SAD1/UNC-84-LIKE PROTEIN-RELATED"/>
    <property type="match status" value="1"/>
</dbReference>
<dbReference type="PROSITE" id="PS51469">
    <property type="entry name" value="SUN"/>
    <property type="match status" value="1"/>
</dbReference>
<sequence>MSQPENITDAIETRRRSRSKTPMMNLRVSSDRENGAESPAGRKVRKAPTVEVIEESVEQPSTQKPPATGQTRSTAVRKTRVVTSDYSSDDVSPDRVRQAAAAVVANVANMQLLAANQHQQQQQQQKQPQSGQLSKSAVTTTTTLTTTSYESKTVMVGGGKQQEQQKITVTDKTTNSSFGGKESAAGKLHVTGIAASPKKGTSSPTKPTSGGTGQEQEVVAVAASKRTTSITTKASTGGGSDSVGVIRTSTPKNAPTAFKTSSAKVILTPEELQQHAAYKEYLEAGEYWNKFPKTDYTYSELSPHRREVAPGLVAMPNMSRPSLNQHAERVQTMIERNPMQEAFIRQRYTSTRSIGFSSRNDPYDSAEEVDGYLMGASQRQQRETIEQHSIVSRFFLSIVTFFFTCFDSVRSVFRRHDEHQQYYTRIEDERGFFARAYGLLSSFLINVFKRIYLLISSVLFLDAFLLQTSARNAEQQRAGQRKRRFLLLLLVLLPFLVIGAYLLAEEEETIVLPASSRATMALSSLSHILPSNIRDVEVDIESLYRYIENANVRLRSSVPAMESVWSVVPSFAWLTALSWPWSWSWWSRSGHTGSNTHESFRTTLQRTLSPEEYNELMRHIDAYIDGVMEQKYASRMQEVDREKVQMQAPPQHGALAPELTVHVAQVIEEGLKTYNYHLTDADVEHVAEKVRLSLQANYPQLFEPRSKKEEATSASSEDSSGKVVLTNEYLTEIQRLVEQQITVHNNHFVIEGPRLEELLGRILSSERLLALIDARVAINGERMAEELQAAASVAEKQRRDALVDDLRKELNDIKAHFSEQLLSSSVQWEARLQTLKENQGQLEDQLRAYRLEHNELYQKLLVDIDGRLDALRKERYEGVNGAVREHIITILGLNVKQDIADGDLRAWISGLFVARDDLERRLEEIQSKVGVDLREEIDRTAGRLMKEIGEKMREEMLIRLEAVRTEVVTSHAASQSSGDGATGPSSTLTEDDVRRIVRDALTVYDADKTGMVDYALESAGGQVLSTRCTESYQANSAEFRIFGIPIWYPSNTPRTVISPTMEPGQCWAFQGFPGYLVIQLNTEIIVTGFTLEHISKLLVSNGSISSAPQHFTVWGLTALNDPEPILLGSYEYLDQLGSSVQYFPVQNKDWKQPLQIVELRIETNHGNVRYTCLYRFRVHGDKV</sequence>
<evidence type="ECO:0000256" key="7">
    <source>
        <dbReference type="SAM" id="MobiDB-lite"/>
    </source>
</evidence>
<keyword evidence="2 8" id="KW-0812">Transmembrane</keyword>
<evidence type="ECO:0000256" key="4">
    <source>
        <dbReference type="ARBA" id="ARBA00023054"/>
    </source>
</evidence>
<dbReference type="PANTHER" id="PTHR12911:SF8">
    <property type="entry name" value="KLAROID PROTEIN-RELATED"/>
    <property type="match status" value="1"/>
</dbReference>
<proteinExistence type="predicted"/>
<feature type="region of interest" description="Disordered" evidence="7">
    <location>
        <begin position="119"/>
        <end position="138"/>
    </location>
</feature>
<comment type="subcellular location">
    <subcellularLocation>
        <location evidence="1">Membrane</location>
    </subcellularLocation>
</comment>
<dbReference type="AlphaFoldDB" id="A0A182J485"/>
<keyword evidence="4 6" id="KW-0175">Coiled coil</keyword>
<dbReference type="EnsemblMetazoa" id="AATE011030-RA">
    <property type="protein sequence ID" value="AATE011030-PA.1"/>
    <property type="gene ID" value="AATE011030"/>
</dbReference>
<dbReference type="GO" id="GO:0034993">
    <property type="term" value="C:meiotic nuclear membrane microtubule tethering complex"/>
    <property type="evidence" value="ECO:0007669"/>
    <property type="project" value="TreeGrafter"/>
</dbReference>
<feature type="compositionally biased region" description="Low complexity" evidence="7">
    <location>
        <begin position="119"/>
        <end position="132"/>
    </location>
</feature>
<feature type="region of interest" description="Disordered" evidence="7">
    <location>
        <begin position="1"/>
        <end position="93"/>
    </location>
</feature>
<keyword evidence="3 8" id="KW-1133">Transmembrane helix</keyword>
<dbReference type="VEuPathDB" id="VectorBase:AATE011030"/>
<dbReference type="STRING" id="41427.A0A182J485"/>
<dbReference type="Gene3D" id="2.60.120.260">
    <property type="entry name" value="Galactose-binding domain-like"/>
    <property type="match status" value="1"/>
</dbReference>
<evidence type="ECO:0000256" key="8">
    <source>
        <dbReference type="SAM" id="Phobius"/>
    </source>
</evidence>
<feature type="region of interest" description="Disordered" evidence="7">
    <location>
        <begin position="230"/>
        <end position="255"/>
    </location>
</feature>
<feature type="transmembrane region" description="Helical" evidence="8">
    <location>
        <begin position="454"/>
        <end position="473"/>
    </location>
</feature>
<dbReference type="Pfam" id="PF07738">
    <property type="entry name" value="Sad1_UNC"/>
    <property type="match status" value="1"/>
</dbReference>
<feature type="transmembrane region" description="Helical" evidence="8">
    <location>
        <begin position="485"/>
        <end position="504"/>
    </location>
</feature>
<feature type="compositionally biased region" description="Low complexity" evidence="7">
    <location>
        <begin position="81"/>
        <end position="90"/>
    </location>
</feature>
<protein>
    <submittedName>
        <fullName evidence="9">Uncharacterized protein</fullName>
    </submittedName>
</protein>
<evidence type="ECO:0000313" key="9">
    <source>
        <dbReference type="EnsemblMetazoa" id="AATE011030-PA.1"/>
    </source>
</evidence>
<evidence type="ECO:0000256" key="5">
    <source>
        <dbReference type="ARBA" id="ARBA00023136"/>
    </source>
</evidence>
<dbReference type="GO" id="GO:0043495">
    <property type="term" value="F:protein-membrane adaptor activity"/>
    <property type="evidence" value="ECO:0007669"/>
    <property type="project" value="TreeGrafter"/>
</dbReference>